<evidence type="ECO:0000313" key="2">
    <source>
        <dbReference type="Proteomes" id="UP000324222"/>
    </source>
</evidence>
<dbReference type="EMBL" id="VSRR010083764">
    <property type="protein sequence ID" value="MPC90252.1"/>
    <property type="molecule type" value="Genomic_DNA"/>
</dbReference>
<dbReference type="Proteomes" id="UP000324222">
    <property type="component" value="Unassembled WGS sequence"/>
</dbReference>
<keyword evidence="2" id="KW-1185">Reference proteome</keyword>
<sequence>MIDKPDSLSPPHVRSPALINQQTRHSVFGVPFKLIRRQNFFYLDVAKVLVDSLTRESRNTICDENVCILACTSPPLKCT</sequence>
<comment type="caution">
    <text evidence="1">The sequence shown here is derived from an EMBL/GenBank/DDBJ whole genome shotgun (WGS) entry which is preliminary data.</text>
</comment>
<gene>
    <name evidence="1" type="ORF">E2C01_085228</name>
</gene>
<proteinExistence type="predicted"/>
<evidence type="ECO:0000313" key="1">
    <source>
        <dbReference type="EMBL" id="MPC90252.1"/>
    </source>
</evidence>
<name>A0A5B7J220_PORTR</name>
<protein>
    <submittedName>
        <fullName evidence="1">Uncharacterized protein</fullName>
    </submittedName>
</protein>
<reference evidence="1 2" key="1">
    <citation type="submission" date="2019-05" db="EMBL/GenBank/DDBJ databases">
        <title>Another draft genome of Portunus trituberculatus and its Hox gene families provides insights of decapod evolution.</title>
        <authorList>
            <person name="Jeong J.-H."/>
            <person name="Song I."/>
            <person name="Kim S."/>
            <person name="Choi T."/>
            <person name="Kim D."/>
            <person name="Ryu S."/>
            <person name="Kim W."/>
        </authorList>
    </citation>
    <scope>NUCLEOTIDE SEQUENCE [LARGE SCALE GENOMIC DNA]</scope>
    <source>
        <tissue evidence="1">Muscle</tissue>
    </source>
</reference>
<dbReference type="AlphaFoldDB" id="A0A5B7J220"/>
<organism evidence="1 2">
    <name type="scientific">Portunus trituberculatus</name>
    <name type="common">Swimming crab</name>
    <name type="synonym">Neptunus trituberculatus</name>
    <dbReference type="NCBI Taxonomy" id="210409"/>
    <lineage>
        <taxon>Eukaryota</taxon>
        <taxon>Metazoa</taxon>
        <taxon>Ecdysozoa</taxon>
        <taxon>Arthropoda</taxon>
        <taxon>Crustacea</taxon>
        <taxon>Multicrustacea</taxon>
        <taxon>Malacostraca</taxon>
        <taxon>Eumalacostraca</taxon>
        <taxon>Eucarida</taxon>
        <taxon>Decapoda</taxon>
        <taxon>Pleocyemata</taxon>
        <taxon>Brachyura</taxon>
        <taxon>Eubrachyura</taxon>
        <taxon>Portunoidea</taxon>
        <taxon>Portunidae</taxon>
        <taxon>Portuninae</taxon>
        <taxon>Portunus</taxon>
    </lineage>
</organism>
<accession>A0A5B7J220</accession>